<dbReference type="EMBL" id="UGHP01000001">
    <property type="protein sequence ID" value="STQ82351.1"/>
    <property type="molecule type" value="Genomic_DNA"/>
</dbReference>
<organism evidence="1 2">
    <name type="scientific">Hafnia alvei</name>
    <dbReference type="NCBI Taxonomy" id="569"/>
    <lineage>
        <taxon>Bacteria</taxon>
        <taxon>Pseudomonadati</taxon>
        <taxon>Pseudomonadota</taxon>
        <taxon>Gammaproteobacteria</taxon>
        <taxon>Enterobacterales</taxon>
        <taxon>Hafniaceae</taxon>
        <taxon>Hafnia</taxon>
    </lineage>
</organism>
<name>A0A377PQV6_HAFAL</name>
<dbReference type="AlphaFoldDB" id="A0A377PQV6"/>
<dbReference type="Proteomes" id="UP000254821">
    <property type="component" value="Unassembled WGS sequence"/>
</dbReference>
<proteinExistence type="predicted"/>
<evidence type="ECO:0000313" key="2">
    <source>
        <dbReference type="Proteomes" id="UP000254821"/>
    </source>
</evidence>
<gene>
    <name evidence="1" type="ORF">NCTC8105_04562</name>
</gene>
<accession>A0A377PQV6</accession>
<reference evidence="1 2" key="1">
    <citation type="submission" date="2018-06" db="EMBL/GenBank/DDBJ databases">
        <authorList>
            <consortium name="Pathogen Informatics"/>
            <person name="Doyle S."/>
        </authorList>
    </citation>
    <scope>NUCLEOTIDE SEQUENCE [LARGE SCALE GENOMIC DNA]</scope>
    <source>
        <strain evidence="1 2">NCTC8105</strain>
    </source>
</reference>
<sequence length="31" mass="4007">MIEQFFWPESVKQALELKRQFQDEAVYFWRR</sequence>
<protein>
    <submittedName>
        <fullName evidence="1">Putative oxidoreductase</fullName>
    </submittedName>
</protein>
<evidence type="ECO:0000313" key="1">
    <source>
        <dbReference type="EMBL" id="STQ82351.1"/>
    </source>
</evidence>